<proteinExistence type="predicted"/>
<gene>
    <name evidence="1" type="ORF">A3A01_02570</name>
</gene>
<evidence type="ECO:0000313" key="1">
    <source>
        <dbReference type="EMBL" id="OGI86164.1"/>
    </source>
</evidence>
<protein>
    <submittedName>
        <fullName evidence="1">Uncharacterized protein</fullName>
    </submittedName>
</protein>
<dbReference type="AlphaFoldDB" id="A0A1F6WWH6"/>
<dbReference type="Proteomes" id="UP000179352">
    <property type="component" value="Unassembled WGS sequence"/>
</dbReference>
<dbReference type="EMBL" id="MFUU01000009">
    <property type="protein sequence ID" value="OGI86164.1"/>
    <property type="molecule type" value="Genomic_DNA"/>
</dbReference>
<reference evidence="1 2" key="1">
    <citation type="journal article" date="2016" name="Nat. Commun.">
        <title>Thousands of microbial genomes shed light on interconnected biogeochemical processes in an aquifer system.</title>
        <authorList>
            <person name="Anantharaman K."/>
            <person name="Brown C.T."/>
            <person name="Hug L.A."/>
            <person name="Sharon I."/>
            <person name="Castelle C.J."/>
            <person name="Probst A.J."/>
            <person name="Thomas B.C."/>
            <person name="Singh A."/>
            <person name="Wilkins M.J."/>
            <person name="Karaoz U."/>
            <person name="Brodie E.L."/>
            <person name="Williams K.H."/>
            <person name="Hubbard S.S."/>
            <person name="Banfield J.F."/>
        </authorList>
    </citation>
    <scope>NUCLEOTIDE SEQUENCE [LARGE SCALE GENOMIC DNA]</scope>
</reference>
<accession>A0A1F6WWH6</accession>
<organism evidence="1 2">
    <name type="scientific">Candidatus Nomurabacteria bacterium RIFCSPLOWO2_01_FULL_39_17</name>
    <dbReference type="NCBI Taxonomy" id="1801770"/>
    <lineage>
        <taxon>Bacteria</taxon>
        <taxon>Candidatus Nomuraibacteriota</taxon>
    </lineage>
</organism>
<comment type="caution">
    <text evidence="1">The sequence shown here is derived from an EMBL/GenBank/DDBJ whole genome shotgun (WGS) entry which is preliminary data.</text>
</comment>
<sequence length="288" mass="33503">MYPPSQKITVFCQPCWWGDSWDGTEYAMDYDPNKPFLAQWKELSEKTPYTALETGYLTLKNCEYCNSIGYSKNCMLAIWADYCENVYFSSIMNEGKDIADSLLIFSSELCYESIWLHKSYRVFYSQECTACTAVWFSRNCYGCMNCVGCVNLRGSSYKIFNEQYSKEGYLKKLKELKFDTRSGIDKLKKESEIFWKKFPYRFYCGDSFNLNVTGEYIHKSKNSKEMYICGGAENCKWCQFITFKPVKDCMDYSGWGNNAELVYESFTAGLNISNSKFSGFCWSDVINT</sequence>
<evidence type="ECO:0000313" key="2">
    <source>
        <dbReference type="Proteomes" id="UP000179352"/>
    </source>
</evidence>
<name>A0A1F6WWH6_9BACT</name>
<dbReference type="STRING" id="1801770.A3A01_02570"/>